<dbReference type="PANTHER" id="PTHR30349:SF41">
    <property type="entry name" value="INTEGRASE_RECOMBINASE PROTEIN MJ0367-RELATED"/>
    <property type="match status" value="1"/>
</dbReference>
<dbReference type="InterPro" id="IPR013762">
    <property type="entry name" value="Integrase-like_cat_sf"/>
</dbReference>
<dbReference type="PANTHER" id="PTHR30349">
    <property type="entry name" value="PHAGE INTEGRASE-RELATED"/>
    <property type="match status" value="1"/>
</dbReference>
<name>Q18DE0_HALWD</name>
<geneLocation type="plasmid" evidence="5 6">
    <name>PL47</name>
</geneLocation>
<dbReference type="InterPro" id="IPR002104">
    <property type="entry name" value="Integrase_catalytic"/>
</dbReference>
<keyword evidence="1" id="KW-0229">DNA integration</keyword>
<dbReference type="SUPFAM" id="SSF56349">
    <property type="entry name" value="DNA breaking-rejoining enzymes"/>
    <property type="match status" value="1"/>
</dbReference>
<evidence type="ECO:0000313" key="6">
    <source>
        <dbReference type="Proteomes" id="UP000001975"/>
    </source>
</evidence>
<keyword evidence="5" id="KW-0614">Plasmid</keyword>
<dbReference type="KEGG" id="hwa:HQ_4001A"/>
<evidence type="ECO:0000256" key="3">
    <source>
        <dbReference type="ARBA" id="ARBA00023172"/>
    </source>
</evidence>
<dbReference type="CDD" id="cd00397">
    <property type="entry name" value="DNA_BRE_C"/>
    <property type="match status" value="1"/>
</dbReference>
<evidence type="ECO:0000256" key="2">
    <source>
        <dbReference type="ARBA" id="ARBA00023125"/>
    </source>
</evidence>
<dbReference type="GO" id="GO:0003677">
    <property type="term" value="F:DNA binding"/>
    <property type="evidence" value="ECO:0007669"/>
    <property type="project" value="UniProtKB-KW"/>
</dbReference>
<dbReference type="Pfam" id="PF00589">
    <property type="entry name" value="Phage_integrase"/>
    <property type="match status" value="1"/>
</dbReference>
<accession>Q18DE0</accession>
<evidence type="ECO:0000313" key="5">
    <source>
        <dbReference type="EMBL" id="CAJ51091.1"/>
    </source>
</evidence>
<dbReference type="Proteomes" id="UP000001975">
    <property type="component" value="Plasmid PL47"/>
</dbReference>
<gene>
    <name evidence="5" type="ordered locus">HQ_4001A</name>
</gene>
<dbReference type="Gene3D" id="1.10.443.10">
    <property type="entry name" value="Intergrase catalytic core"/>
    <property type="match status" value="1"/>
</dbReference>
<evidence type="ECO:0000256" key="1">
    <source>
        <dbReference type="ARBA" id="ARBA00022908"/>
    </source>
</evidence>
<dbReference type="GO" id="GO:0006310">
    <property type="term" value="P:DNA recombination"/>
    <property type="evidence" value="ECO:0007669"/>
    <property type="project" value="UniProtKB-KW"/>
</dbReference>
<dbReference type="GO" id="GO:0015074">
    <property type="term" value="P:DNA integration"/>
    <property type="evidence" value="ECO:0007669"/>
    <property type="project" value="UniProtKB-KW"/>
</dbReference>
<dbReference type="AlphaFoldDB" id="Q18DE0"/>
<dbReference type="RefSeq" id="WP_011572906.1">
    <property type="nucleotide sequence ID" value="NC_008213.1"/>
</dbReference>
<organism evidence="5 6">
    <name type="scientific">Haloquadratum walsbyi (strain DSM 16790 / HBSQ001)</name>
    <dbReference type="NCBI Taxonomy" id="362976"/>
    <lineage>
        <taxon>Archaea</taxon>
        <taxon>Methanobacteriati</taxon>
        <taxon>Methanobacteriota</taxon>
        <taxon>Stenosarchaea group</taxon>
        <taxon>Halobacteria</taxon>
        <taxon>Halobacteriales</taxon>
        <taxon>Haloferacaceae</taxon>
        <taxon>Haloquadratum</taxon>
    </lineage>
</organism>
<sequence>MAGWTREPLEDFEAKTLRDQATSMGDEHELIIKTLLHTGMRADEFAHLRSGWLGQQQEEIRIQAVDTDTEQWSPKSEAGARVVPLRDPDVIRLLNKHFQKQRTIDISRTTVWRRVTEVASQTSIEKKVTPHVLRHTYGTQIAANGASAQFIKQTMGHTDLSTSQQYIEYSGRRIHREADQIWSR</sequence>
<dbReference type="InterPro" id="IPR011010">
    <property type="entry name" value="DNA_brk_join_enz"/>
</dbReference>
<dbReference type="eggNOG" id="arCOG06451">
    <property type="taxonomic scope" value="Archaea"/>
</dbReference>
<keyword evidence="3" id="KW-0233">DNA recombination</keyword>
<dbReference type="GeneID" id="4171407"/>
<reference evidence="5 6" key="1">
    <citation type="journal article" date="2006" name="BMC Genomics">
        <title>The genome of the square archaeon Haloquadratum walsbyi: life at the limits of water activity.</title>
        <authorList>
            <person name="Bolhuis H.H."/>
            <person name="Palm P.P."/>
            <person name="Wende A.W."/>
            <person name="Falb M.M."/>
            <person name="Rampp M.M."/>
            <person name="Rodriguez-Valera F.F."/>
            <person name="Pfeiffer F.F."/>
            <person name="Oesterhelt D.D."/>
        </authorList>
    </citation>
    <scope>NUCLEOTIDE SEQUENCE [LARGE SCALE GENOMIC DNA]</scope>
    <source>
        <strain evidence="6">DSM 16790 / HBSQ001</strain>
        <plasmid evidence="6">Plasmid PL47</plasmid>
    </source>
</reference>
<keyword evidence="6" id="KW-1185">Reference proteome</keyword>
<dbReference type="HOGENOM" id="CLU_108334_0_0_2"/>
<dbReference type="PROSITE" id="PS51898">
    <property type="entry name" value="TYR_RECOMBINASE"/>
    <property type="match status" value="1"/>
</dbReference>
<feature type="domain" description="Tyr recombinase" evidence="4">
    <location>
        <begin position="4"/>
        <end position="179"/>
    </location>
</feature>
<evidence type="ECO:0000259" key="4">
    <source>
        <dbReference type="PROSITE" id="PS51898"/>
    </source>
</evidence>
<dbReference type="EMBL" id="AM180089">
    <property type="protein sequence ID" value="CAJ51091.1"/>
    <property type="molecule type" value="Genomic_DNA"/>
</dbReference>
<protein>
    <submittedName>
        <fullName evidence="5">Integrase family protein</fullName>
    </submittedName>
</protein>
<keyword evidence="2" id="KW-0238">DNA-binding</keyword>
<dbReference type="InterPro" id="IPR050090">
    <property type="entry name" value="Tyrosine_recombinase_XerCD"/>
</dbReference>
<proteinExistence type="predicted"/>